<dbReference type="Gene3D" id="1.10.760.10">
    <property type="entry name" value="Cytochrome c-like domain"/>
    <property type="match status" value="1"/>
</dbReference>
<dbReference type="RefSeq" id="WP_345332550.1">
    <property type="nucleotide sequence ID" value="NZ_BAABJI010000002.1"/>
</dbReference>
<dbReference type="EMBL" id="BAABJI010000002">
    <property type="protein sequence ID" value="GAA4925190.1"/>
    <property type="molecule type" value="Genomic_DNA"/>
</dbReference>
<dbReference type="InterPro" id="IPR051459">
    <property type="entry name" value="Cytochrome_c-type_DH"/>
</dbReference>
<evidence type="ECO:0000259" key="5">
    <source>
        <dbReference type="PROSITE" id="PS51007"/>
    </source>
</evidence>
<dbReference type="PANTHER" id="PTHR35008:SF4">
    <property type="entry name" value="BLL4482 PROTEIN"/>
    <property type="match status" value="1"/>
</dbReference>
<keyword evidence="7" id="KW-1185">Reference proteome</keyword>
<keyword evidence="1 4" id="KW-0349">Heme</keyword>
<dbReference type="Pfam" id="PF00034">
    <property type="entry name" value="Cytochrom_C"/>
    <property type="match status" value="1"/>
</dbReference>
<gene>
    <name evidence="6" type="ORF">GCM10023313_32070</name>
</gene>
<dbReference type="PANTHER" id="PTHR35008">
    <property type="entry name" value="BLL4482 PROTEIN-RELATED"/>
    <property type="match status" value="1"/>
</dbReference>
<name>A0ABP9G0Y4_9SPHI</name>
<evidence type="ECO:0000313" key="7">
    <source>
        <dbReference type="Proteomes" id="UP001501436"/>
    </source>
</evidence>
<reference evidence="7" key="1">
    <citation type="journal article" date="2019" name="Int. J. Syst. Evol. Microbiol.">
        <title>The Global Catalogue of Microorganisms (GCM) 10K type strain sequencing project: providing services to taxonomists for standard genome sequencing and annotation.</title>
        <authorList>
            <consortium name="The Broad Institute Genomics Platform"/>
            <consortium name="The Broad Institute Genome Sequencing Center for Infectious Disease"/>
            <person name="Wu L."/>
            <person name="Ma J."/>
        </authorList>
    </citation>
    <scope>NUCLEOTIDE SEQUENCE [LARGE SCALE GENOMIC DNA]</scope>
    <source>
        <strain evidence="7">JCM 18283</strain>
    </source>
</reference>
<accession>A0ABP9G0Y4</accession>
<evidence type="ECO:0000313" key="6">
    <source>
        <dbReference type="EMBL" id="GAA4925190.1"/>
    </source>
</evidence>
<sequence length="196" mass="21280">MKTTIYLFVPALVLVVAMLYACGEPAKGNNEQTAVSAYPDSIVKKGEYLVTIMGCNDCHSPKQMGPKGPELVPGRMLSGYRESQPLPDFPADALKKGFVVVGGDMTIAAGPWGISFAANLTPDETGIGNWTEAQFKNALTHGKYKGLDGGRPLMPPMPWQNYTRMRNDDVKAVFAYLKSIPAVKNLVPAYRPAKRS</sequence>
<dbReference type="PROSITE" id="PS51257">
    <property type="entry name" value="PROKAR_LIPOPROTEIN"/>
    <property type="match status" value="1"/>
</dbReference>
<evidence type="ECO:0000256" key="4">
    <source>
        <dbReference type="PROSITE-ProRule" id="PRU00433"/>
    </source>
</evidence>
<evidence type="ECO:0000256" key="1">
    <source>
        <dbReference type="ARBA" id="ARBA00022617"/>
    </source>
</evidence>
<dbReference type="InterPro" id="IPR036909">
    <property type="entry name" value="Cyt_c-like_dom_sf"/>
</dbReference>
<comment type="caution">
    <text evidence="6">The sequence shown here is derived from an EMBL/GenBank/DDBJ whole genome shotgun (WGS) entry which is preliminary data.</text>
</comment>
<dbReference type="Proteomes" id="UP001501436">
    <property type="component" value="Unassembled WGS sequence"/>
</dbReference>
<dbReference type="SUPFAM" id="SSF46626">
    <property type="entry name" value="Cytochrome c"/>
    <property type="match status" value="1"/>
</dbReference>
<evidence type="ECO:0000256" key="2">
    <source>
        <dbReference type="ARBA" id="ARBA00022723"/>
    </source>
</evidence>
<keyword evidence="3 4" id="KW-0408">Iron</keyword>
<dbReference type="PROSITE" id="PS51007">
    <property type="entry name" value="CYTC"/>
    <property type="match status" value="1"/>
</dbReference>
<protein>
    <submittedName>
        <fullName evidence="6">C-type cytochrome</fullName>
    </submittedName>
</protein>
<evidence type="ECO:0000256" key="3">
    <source>
        <dbReference type="ARBA" id="ARBA00023004"/>
    </source>
</evidence>
<feature type="domain" description="Cytochrome c" evidence="5">
    <location>
        <begin position="41"/>
        <end position="181"/>
    </location>
</feature>
<proteinExistence type="predicted"/>
<dbReference type="InterPro" id="IPR009056">
    <property type="entry name" value="Cyt_c-like_dom"/>
</dbReference>
<organism evidence="6 7">
    <name type="scientific">Mucilaginibacter defluvii</name>
    <dbReference type="NCBI Taxonomy" id="1196019"/>
    <lineage>
        <taxon>Bacteria</taxon>
        <taxon>Pseudomonadati</taxon>
        <taxon>Bacteroidota</taxon>
        <taxon>Sphingobacteriia</taxon>
        <taxon>Sphingobacteriales</taxon>
        <taxon>Sphingobacteriaceae</taxon>
        <taxon>Mucilaginibacter</taxon>
    </lineage>
</organism>
<keyword evidence="2 4" id="KW-0479">Metal-binding</keyword>